<feature type="transmembrane region" description="Helical" evidence="1">
    <location>
        <begin position="100"/>
        <end position="120"/>
    </location>
</feature>
<keyword evidence="1" id="KW-1133">Transmembrane helix</keyword>
<dbReference type="AlphaFoldDB" id="A0A4R1I3P2"/>
<protein>
    <submittedName>
        <fullName evidence="2">Putative membrane protein</fullName>
    </submittedName>
</protein>
<dbReference type="OrthoDB" id="9815686at2"/>
<dbReference type="InterPro" id="IPR018750">
    <property type="entry name" value="DUF2306_membrane"/>
</dbReference>
<comment type="caution">
    <text evidence="2">The sequence shown here is derived from an EMBL/GenBank/DDBJ whole genome shotgun (WGS) entry which is preliminary data.</text>
</comment>
<sequence length="132" mass="14423">MDLAPLLDASPAIRLHAFSAIAALALGTVQLVAPKGTLPHRTFGWLWSGLMATVAVSSFWINEMRWFGPFGPIHLLSLYVLWALPMALLRAHRSDIPRHAAGMTGLFYGGLVLAGLFTFWPGRIMHEVLFGG</sequence>
<keyword evidence="1" id="KW-0472">Membrane</keyword>
<dbReference type="Proteomes" id="UP000295030">
    <property type="component" value="Unassembled WGS sequence"/>
</dbReference>
<feature type="transmembrane region" description="Helical" evidence="1">
    <location>
        <begin position="44"/>
        <end position="61"/>
    </location>
</feature>
<feature type="transmembrane region" description="Helical" evidence="1">
    <location>
        <begin position="67"/>
        <end position="88"/>
    </location>
</feature>
<accession>A0A4R1I3P2</accession>
<evidence type="ECO:0000256" key="1">
    <source>
        <dbReference type="SAM" id="Phobius"/>
    </source>
</evidence>
<name>A0A4R1I3P2_ANCAQ</name>
<dbReference type="EMBL" id="SMFY01000002">
    <property type="protein sequence ID" value="TCK28255.1"/>
    <property type="molecule type" value="Genomic_DNA"/>
</dbReference>
<dbReference type="RefSeq" id="WP_131835420.1">
    <property type="nucleotide sequence ID" value="NZ_SMFY01000002.1"/>
</dbReference>
<evidence type="ECO:0000313" key="2">
    <source>
        <dbReference type="EMBL" id="TCK28255.1"/>
    </source>
</evidence>
<keyword evidence="3" id="KW-1185">Reference proteome</keyword>
<gene>
    <name evidence="2" type="ORF">EV667_2257</name>
</gene>
<keyword evidence="1" id="KW-0812">Transmembrane</keyword>
<dbReference type="Pfam" id="PF10067">
    <property type="entry name" value="DUF2306"/>
    <property type="match status" value="1"/>
</dbReference>
<evidence type="ECO:0000313" key="3">
    <source>
        <dbReference type="Proteomes" id="UP000295030"/>
    </source>
</evidence>
<organism evidence="2 3">
    <name type="scientific">Ancylobacter aquaticus</name>
    <dbReference type="NCBI Taxonomy" id="100"/>
    <lineage>
        <taxon>Bacteria</taxon>
        <taxon>Pseudomonadati</taxon>
        <taxon>Pseudomonadota</taxon>
        <taxon>Alphaproteobacteria</taxon>
        <taxon>Hyphomicrobiales</taxon>
        <taxon>Xanthobacteraceae</taxon>
        <taxon>Ancylobacter</taxon>
    </lineage>
</organism>
<proteinExistence type="predicted"/>
<feature type="transmembrane region" description="Helical" evidence="1">
    <location>
        <begin position="12"/>
        <end position="32"/>
    </location>
</feature>
<reference evidence="2 3" key="1">
    <citation type="submission" date="2019-03" db="EMBL/GenBank/DDBJ databases">
        <title>Genomic Encyclopedia of Type Strains, Phase IV (KMG-IV): sequencing the most valuable type-strain genomes for metagenomic binning, comparative biology and taxonomic classification.</title>
        <authorList>
            <person name="Goeker M."/>
        </authorList>
    </citation>
    <scope>NUCLEOTIDE SEQUENCE [LARGE SCALE GENOMIC DNA]</scope>
    <source>
        <strain evidence="2 3">DSM 101</strain>
    </source>
</reference>